<gene>
    <name evidence="8" type="ORF">ANIA_05665</name>
</gene>
<name>Q5B1B5_EMENI</name>
<keyword evidence="7" id="KW-0503">Monooxygenase</keyword>
<dbReference type="eggNOG" id="KOG0157">
    <property type="taxonomic scope" value="Eukaryota"/>
</dbReference>
<comment type="cofactor">
    <cofactor evidence="1 6">
        <name>heme</name>
        <dbReference type="ChEBI" id="CHEBI:30413"/>
    </cofactor>
</comment>
<evidence type="ECO:0000256" key="7">
    <source>
        <dbReference type="RuleBase" id="RU000461"/>
    </source>
</evidence>
<dbReference type="GO" id="GO:0004497">
    <property type="term" value="F:monooxygenase activity"/>
    <property type="evidence" value="ECO:0007669"/>
    <property type="project" value="UniProtKB-KW"/>
</dbReference>
<keyword evidence="3 6" id="KW-0479">Metal-binding</keyword>
<dbReference type="InParanoid" id="Q5B1B5"/>
<dbReference type="SUPFAM" id="SSF48264">
    <property type="entry name" value="Cytochrome P450"/>
    <property type="match status" value="1"/>
</dbReference>
<dbReference type="GO" id="GO:0020037">
    <property type="term" value="F:heme binding"/>
    <property type="evidence" value="ECO:0007669"/>
    <property type="project" value="InterPro"/>
</dbReference>
<keyword evidence="9" id="KW-1185">Reference proteome</keyword>
<accession>C8VFS9</accession>
<protein>
    <submittedName>
        <fullName evidence="8">Cytochrome P450, putative (Eurofung)</fullName>
    </submittedName>
</protein>
<dbReference type="RefSeq" id="XP_663269.1">
    <property type="nucleotide sequence ID" value="XM_658177.1"/>
</dbReference>
<dbReference type="PRINTS" id="PR00463">
    <property type="entry name" value="EP450I"/>
</dbReference>
<reference evidence="9" key="1">
    <citation type="journal article" date="2005" name="Nature">
        <title>Sequencing of Aspergillus nidulans and comparative analysis with A. fumigatus and A. oryzae.</title>
        <authorList>
            <person name="Galagan J.E."/>
            <person name="Calvo S.E."/>
            <person name="Cuomo C."/>
            <person name="Ma L.J."/>
            <person name="Wortman J.R."/>
            <person name="Batzoglou S."/>
            <person name="Lee S.I."/>
            <person name="Basturkmen M."/>
            <person name="Spevak C.C."/>
            <person name="Clutterbuck J."/>
            <person name="Kapitonov V."/>
            <person name="Jurka J."/>
            <person name="Scazzocchio C."/>
            <person name="Farman M."/>
            <person name="Butler J."/>
            <person name="Purcell S."/>
            <person name="Harris S."/>
            <person name="Braus G.H."/>
            <person name="Draht O."/>
            <person name="Busch S."/>
            <person name="D'Enfert C."/>
            <person name="Bouchier C."/>
            <person name="Goldman G.H."/>
            <person name="Bell-Pedersen D."/>
            <person name="Griffiths-Jones S."/>
            <person name="Doonan J.H."/>
            <person name="Yu J."/>
            <person name="Vienken K."/>
            <person name="Pain A."/>
            <person name="Freitag M."/>
            <person name="Selker E.U."/>
            <person name="Archer D.B."/>
            <person name="Penalva M.A."/>
            <person name="Oakley B.R."/>
            <person name="Momany M."/>
            <person name="Tanaka T."/>
            <person name="Kumagai T."/>
            <person name="Asai K."/>
            <person name="Machida M."/>
            <person name="Nierman W.C."/>
            <person name="Denning D.W."/>
            <person name="Caddick M."/>
            <person name="Hynes M."/>
            <person name="Paoletti M."/>
            <person name="Fischer R."/>
            <person name="Miller B."/>
            <person name="Dyer P."/>
            <person name="Sachs M.S."/>
            <person name="Osmani S.A."/>
            <person name="Birren B.W."/>
        </authorList>
    </citation>
    <scope>NUCLEOTIDE SEQUENCE [LARGE SCALE GENOMIC DNA]</scope>
    <source>
        <strain evidence="9">FGSC A4 / ATCC 38163 / CBS 112.46 / NRRL 194 / M139</strain>
    </source>
</reference>
<keyword evidence="6 7" id="KW-0349">Heme</keyword>
<keyword evidence="4 7" id="KW-0560">Oxidoreductase</keyword>
<accession>Q5B1B5</accession>
<dbReference type="PANTHER" id="PTHR24305:SF180">
    <property type="entry name" value="P450, PUTATIVE (EUROFUNG)-RELATED"/>
    <property type="match status" value="1"/>
</dbReference>
<dbReference type="OrthoDB" id="3934656at2759"/>
<dbReference type="PANTHER" id="PTHR24305">
    <property type="entry name" value="CYTOCHROME P450"/>
    <property type="match status" value="1"/>
</dbReference>
<evidence type="ECO:0000256" key="5">
    <source>
        <dbReference type="ARBA" id="ARBA00023004"/>
    </source>
</evidence>
<dbReference type="AlphaFoldDB" id="Q5B1B5"/>
<evidence type="ECO:0000313" key="9">
    <source>
        <dbReference type="Proteomes" id="UP000000560"/>
    </source>
</evidence>
<dbReference type="VEuPathDB" id="FungiDB:AN5665"/>
<feature type="binding site" description="axial binding residue" evidence="6">
    <location>
        <position position="460"/>
    </location>
    <ligand>
        <name>heme</name>
        <dbReference type="ChEBI" id="CHEBI:30413"/>
    </ligand>
    <ligandPart>
        <name>Fe</name>
        <dbReference type="ChEBI" id="CHEBI:18248"/>
    </ligandPart>
</feature>
<evidence type="ECO:0000256" key="3">
    <source>
        <dbReference type="ARBA" id="ARBA00022723"/>
    </source>
</evidence>
<dbReference type="InterPro" id="IPR002401">
    <property type="entry name" value="Cyt_P450_E_grp-I"/>
</dbReference>
<dbReference type="OMA" id="VIYTTRN"/>
<evidence type="ECO:0000256" key="6">
    <source>
        <dbReference type="PIRSR" id="PIRSR602401-1"/>
    </source>
</evidence>
<dbReference type="GO" id="GO:0044550">
    <property type="term" value="P:secondary metabolite biosynthetic process"/>
    <property type="evidence" value="ECO:0007669"/>
    <property type="project" value="UniProtKB-ARBA"/>
</dbReference>
<dbReference type="InterPro" id="IPR036396">
    <property type="entry name" value="Cyt_P450_sf"/>
</dbReference>
<reference evidence="9" key="2">
    <citation type="journal article" date="2009" name="Fungal Genet. Biol.">
        <title>The 2008 update of the Aspergillus nidulans genome annotation: a community effort.</title>
        <authorList>
            <person name="Wortman J.R."/>
            <person name="Gilsenan J.M."/>
            <person name="Joardar V."/>
            <person name="Deegan J."/>
            <person name="Clutterbuck J."/>
            <person name="Andersen M.R."/>
            <person name="Archer D."/>
            <person name="Bencina M."/>
            <person name="Braus G."/>
            <person name="Coutinho P."/>
            <person name="von Dohren H."/>
            <person name="Doonan J."/>
            <person name="Driessen A.J."/>
            <person name="Durek P."/>
            <person name="Espeso E."/>
            <person name="Fekete E."/>
            <person name="Flipphi M."/>
            <person name="Estrada C.G."/>
            <person name="Geysens S."/>
            <person name="Goldman G."/>
            <person name="de Groot P.W."/>
            <person name="Hansen K."/>
            <person name="Harris S.D."/>
            <person name="Heinekamp T."/>
            <person name="Helmstaedt K."/>
            <person name="Henrissat B."/>
            <person name="Hofmann G."/>
            <person name="Homan T."/>
            <person name="Horio T."/>
            <person name="Horiuchi H."/>
            <person name="James S."/>
            <person name="Jones M."/>
            <person name="Karaffa L."/>
            <person name="Karanyi Z."/>
            <person name="Kato M."/>
            <person name="Keller N."/>
            <person name="Kelly D.E."/>
            <person name="Kiel J.A."/>
            <person name="Kim J.M."/>
            <person name="van der Klei I.J."/>
            <person name="Klis F.M."/>
            <person name="Kovalchuk A."/>
            <person name="Krasevec N."/>
            <person name="Kubicek C.P."/>
            <person name="Liu B."/>
            <person name="Maccabe A."/>
            <person name="Meyer V."/>
            <person name="Mirabito P."/>
            <person name="Miskei M."/>
            <person name="Mos M."/>
            <person name="Mullins J."/>
            <person name="Nelson D.R."/>
            <person name="Nielsen J."/>
            <person name="Oakley B.R."/>
            <person name="Osmani S.A."/>
            <person name="Pakula T."/>
            <person name="Paszewski A."/>
            <person name="Paulsen I."/>
            <person name="Pilsyk S."/>
            <person name="Pocsi I."/>
            <person name="Punt P.J."/>
            <person name="Ram A.F."/>
            <person name="Ren Q."/>
            <person name="Robellet X."/>
            <person name="Robson G."/>
            <person name="Seiboth B."/>
            <person name="van Solingen P."/>
            <person name="Specht T."/>
            <person name="Sun J."/>
            <person name="Taheri-Talesh N."/>
            <person name="Takeshita N."/>
            <person name="Ussery D."/>
            <person name="vanKuyk P.A."/>
            <person name="Visser H."/>
            <person name="van de Vondervoort P.J."/>
            <person name="de Vries R.P."/>
            <person name="Walton J."/>
            <person name="Xiang X."/>
            <person name="Xiong Y."/>
            <person name="Zeng A.P."/>
            <person name="Brandt B.W."/>
            <person name="Cornell M.J."/>
            <person name="van den Hondel C.A."/>
            <person name="Visser J."/>
            <person name="Oliver S.G."/>
            <person name="Turner G."/>
        </authorList>
    </citation>
    <scope>GENOME REANNOTATION</scope>
    <source>
        <strain evidence="9">FGSC A4 / ATCC 38163 / CBS 112.46 / NRRL 194 / M139</strain>
    </source>
</reference>
<dbReference type="Pfam" id="PF00067">
    <property type="entry name" value="p450"/>
    <property type="match status" value="1"/>
</dbReference>
<dbReference type="Proteomes" id="UP000000560">
    <property type="component" value="Chromosome V"/>
</dbReference>
<evidence type="ECO:0000256" key="1">
    <source>
        <dbReference type="ARBA" id="ARBA00001971"/>
    </source>
</evidence>
<dbReference type="Gene3D" id="1.10.630.10">
    <property type="entry name" value="Cytochrome P450"/>
    <property type="match status" value="1"/>
</dbReference>
<dbReference type="HOGENOM" id="CLU_001570_14_0_1"/>
<dbReference type="CDD" id="cd11060">
    <property type="entry name" value="CYP57A1-like"/>
    <property type="match status" value="1"/>
</dbReference>
<comment type="similarity">
    <text evidence="2 7">Belongs to the cytochrome P450 family.</text>
</comment>
<dbReference type="PROSITE" id="PS00086">
    <property type="entry name" value="CYTOCHROME_P450"/>
    <property type="match status" value="1"/>
</dbReference>
<dbReference type="InterPro" id="IPR050121">
    <property type="entry name" value="Cytochrome_P450_monoxygenase"/>
</dbReference>
<dbReference type="GO" id="GO:0016705">
    <property type="term" value="F:oxidoreductase activity, acting on paired donors, with incorporation or reduction of molecular oxygen"/>
    <property type="evidence" value="ECO:0007669"/>
    <property type="project" value="InterPro"/>
</dbReference>
<proteinExistence type="inferred from homology"/>
<dbReference type="InterPro" id="IPR017972">
    <property type="entry name" value="Cyt_P450_CS"/>
</dbReference>
<evidence type="ECO:0000313" key="8">
    <source>
        <dbReference type="EMBL" id="CBF81446.1"/>
    </source>
</evidence>
<dbReference type="KEGG" id="ani:ANIA_05665"/>
<dbReference type="EMBL" id="BN001305">
    <property type="protein sequence ID" value="CBF81446.1"/>
    <property type="molecule type" value="Genomic_DNA"/>
</dbReference>
<dbReference type="GeneID" id="2871953"/>
<organism evidence="8 9">
    <name type="scientific">Emericella nidulans (strain FGSC A4 / ATCC 38163 / CBS 112.46 / NRRL 194 / M139)</name>
    <name type="common">Aspergillus nidulans</name>
    <dbReference type="NCBI Taxonomy" id="227321"/>
    <lineage>
        <taxon>Eukaryota</taxon>
        <taxon>Fungi</taxon>
        <taxon>Dikarya</taxon>
        <taxon>Ascomycota</taxon>
        <taxon>Pezizomycotina</taxon>
        <taxon>Eurotiomycetes</taxon>
        <taxon>Eurotiomycetidae</taxon>
        <taxon>Eurotiales</taxon>
        <taxon>Aspergillaceae</taxon>
        <taxon>Aspergillus</taxon>
        <taxon>Aspergillus subgen. Nidulantes</taxon>
    </lineage>
</organism>
<sequence length="516" mass="59063">MTGVLLAGANASLWMQIPVVFAVLLLSKLIWDAFFSSLRVFDGPLPAKFTDIWRAWQAFDGHIDRTYTKLHRKYGSVMRIGPNALSISDPSMIRVIYSTRNPWKKSEAYRPNDVVLNGQRVSNLFNTQDEKWHNQNILPIRHLWQMTKVLEYEPLIDKTLNKFVDKLAARFGGGEVCPADEWIGYFAWDVTANFSFGRHYGFIDQEKDVDNLITDSTKGLIYFAPVSQIPWIDHLLDKNPIVRIGPKPTLTGVLYAFKVVAEYQAQLNSNKVKPGNVDHTLDKYVQLKKTHPDVVNDVQIVNWLMLSILAGGDTSSATMRATVYYLAKNADAYKKLVAELTTANLTMPAQWKDIRELPYLDAVIRESMRINPGIAMNFERVAPEGGYTLPDGRYIPAGTKVGINPAVTNRDYAIFGEDSDSFRPDRWLKRDGESDEEYQERHKRMHDTCDFVFGAGARVCMGRYLAMLEIKKLIATLYSTFDLHLVDPKHEWTYRNAWFVYQQNMPMIITRRKLSA</sequence>
<evidence type="ECO:0000256" key="2">
    <source>
        <dbReference type="ARBA" id="ARBA00010617"/>
    </source>
</evidence>
<dbReference type="PRINTS" id="PR00385">
    <property type="entry name" value="P450"/>
</dbReference>
<keyword evidence="5 6" id="KW-0408">Iron</keyword>
<evidence type="ECO:0000256" key="4">
    <source>
        <dbReference type="ARBA" id="ARBA00023002"/>
    </source>
</evidence>
<dbReference type="InterPro" id="IPR001128">
    <property type="entry name" value="Cyt_P450"/>
</dbReference>
<dbReference type="GO" id="GO:0005506">
    <property type="term" value="F:iron ion binding"/>
    <property type="evidence" value="ECO:0007669"/>
    <property type="project" value="InterPro"/>
</dbReference>